<organism evidence="3">
    <name type="scientific">Candida tenuis (strain ATCC 10573 / BCRC 21748 / CBS 615 / JCM 9827 / NBRC 10315 / NRRL Y-1498 / VKM Y-70)</name>
    <name type="common">Yeast</name>
    <name type="synonym">Yamadazyma tenuis</name>
    <dbReference type="NCBI Taxonomy" id="590646"/>
    <lineage>
        <taxon>Eukaryota</taxon>
        <taxon>Fungi</taxon>
        <taxon>Dikarya</taxon>
        <taxon>Ascomycota</taxon>
        <taxon>Saccharomycotina</taxon>
        <taxon>Pichiomycetes</taxon>
        <taxon>Debaryomycetaceae</taxon>
        <taxon>Yamadazyma</taxon>
    </lineage>
</organism>
<protein>
    <submittedName>
        <fullName evidence="2">Uncharacterized protein</fullName>
    </submittedName>
</protein>
<evidence type="ECO:0000313" key="2">
    <source>
        <dbReference type="EMBL" id="EGV64928.1"/>
    </source>
</evidence>
<evidence type="ECO:0000313" key="3">
    <source>
        <dbReference type="Proteomes" id="UP000000707"/>
    </source>
</evidence>
<feature type="chain" id="PRO_5003442474" evidence="1">
    <location>
        <begin position="17"/>
        <end position="284"/>
    </location>
</feature>
<dbReference type="GeneID" id="18249782"/>
<accession>G3B1B0</accession>
<dbReference type="EMBL" id="GL996515">
    <property type="protein sequence ID" value="EGV64928.1"/>
    <property type="molecule type" value="Genomic_DNA"/>
</dbReference>
<name>G3B1B0_CANTC</name>
<dbReference type="Proteomes" id="UP000000707">
    <property type="component" value="Unassembled WGS sequence"/>
</dbReference>
<proteinExistence type="predicted"/>
<gene>
    <name evidence="2" type="ORF">CANTEDRAFT_134232</name>
</gene>
<keyword evidence="1" id="KW-0732">Signal</keyword>
<dbReference type="OrthoDB" id="4087050at2759"/>
<evidence type="ECO:0000256" key="1">
    <source>
        <dbReference type="SAM" id="SignalP"/>
    </source>
</evidence>
<sequence length="284" mass="32428">MKVYPLLCLFTLVCCSIPISQRYKSSFKVLERSSLESNSQAKQQQSSMVSFADKAIKFNQLGSSNGIVNQLKATEYEPSMSEDLKVAQSKVRTSTFTSSSESSVPTKFVLSSARNFVQEFLNFKQQQVLSQAVKDPNPKLETSFISYEGSLNDPENLKEFTNRVVQESQAGRQFSDYSFRRFGDQPVSKVKKLNFDPQFEMPDLVDYLVKYEGFKRQDLACFIETELDYGLEEIERELNKIKDNQREREKNINIGGETSDAAHTHKGHTFIYLLAVIFAVSIYN</sequence>
<feature type="signal peptide" evidence="1">
    <location>
        <begin position="1"/>
        <end position="16"/>
    </location>
</feature>
<dbReference type="eggNOG" id="ENOG502RQ6I">
    <property type="taxonomic scope" value="Eukaryota"/>
</dbReference>
<dbReference type="KEGG" id="cten:18249782"/>
<reference evidence="2 3" key="1">
    <citation type="journal article" date="2011" name="Proc. Natl. Acad. Sci. U.S.A.">
        <title>Comparative genomics of xylose-fermenting fungi for enhanced biofuel production.</title>
        <authorList>
            <person name="Wohlbach D.J."/>
            <person name="Kuo A."/>
            <person name="Sato T.K."/>
            <person name="Potts K.M."/>
            <person name="Salamov A.A."/>
            <person name="LaButti K.M."/>
            <person name="Sun H."/>
            <person name="Clum A."/>
            <person name="Pangilinan J.L."/>
            <person name="Lindquist E.A."/>
            <person name="Lucas S."/>
            <person name="Lapidus A."/>
            <person name="Jin M."/>
            <person name="Gunawan C."/>
            <person name="Balan V."/>
            <person name="Dale B.E."/>
            <person name="Jeffries T.W."/>
            <person name="Zinkel R."/>
            <person name="Barry K.W."/>
            <person name="Grigoriev I.V."/>
            <person name="Gasch A.P."/>
        </authorList>
    </citation>
    <scope>NUCLEOTIDE SEQUENCE [LARGE SCALE GENOMIC DNA]</scope>
    <source>
        <strain evidence="3">ATCC 10573 / BCRC 21748 / CBS 615 / JCM 9827 / NBRC 10315 / NRRL Y-1498 / VKM Y-70</strain>
    </source>
</reference>
<dbReference type="AlphaFoldDB" id="G3B1B0"/>
<dbReference type="HOGENOM" id="CLU_980040_0_0_1"/>
<keyword evidence="3" id="KW-1185">Reference proteome</keyword>